<dbReference type="RefSeq" id="XP_067713880.1">
    <property type="nucleotide sequence ID" value="XM_067857779.1"/>
</dbReference>
<evidence type="ECO:0000256" key="1">
    <source>
        <dbReference type="SAM" id="Phobius"/>
    </source>
</evidence>
<dbReference type="Pfam" id="PF12785">
    <property type="entry name" value="VESA1_N"/>
    <property type="match status" value="2"/>
</dbReference>
<dbReference type="GeneID" id="94193292"/>
<keyword evidence="3" id="KW-1185">Reference proteome</keyword>
<keyword evidence="1" id="KW-1133">Transmembrane helix</keyword>
<dbReference type="EMBL" id="BPLF01000001">
    <property type="protein sequence ID" value="GIX61809.1"/>
    <property type="molecule type" value="Genomic_DNA"/>
</dbReference>
<evidence type="ECO:0000313" key="3">
    <source>
        <dbReference type="Proteomes" id="UP001497744"/>
    </source>
</evidence>
<sequence>MPLTYISLSALVDPSFGSPSNLKEAIDWILRVTGKDGGGGNGTTDLTKQVTQLLSEVGKSETKLGAEFEQVKKAFEDGKLVRKLADGLQQFIGCQSGGNNTTGLITGAGIAPSNMAKHQVCNAVLNFVIRFLEGLCEIKELDSQNKEGVKTVIGTLRKCVGSGNVPTGFGQLVGKIGEKVETNSGFQGGVGQSLKTIFEKLRGIVTTARFENGGDNVEDLQSFLGEVLKDSGTEQSRNFQSLCDELKNLFEESEIKTSLSTDKKLELNSLSGKIDQVTKQANKINPSSFKTSKVAKALAAGVKSAATAFIAEIKEPGKYTSYYDKAEWNSVSGEDERTKCAKIFLGCLPLYYQALTYIYWGCHDKGGGWGSQTLANGSMRSYFDSQGLLPLYVDKSKRGAHIAESALKGFSEFGIAAASSLTDSNSSYASFTEKLQGKVRGNSGNVSTDCPLSALFYCASCYFQYQQMKNDKSAFGAPKTIREMLYFLAALQFSSAYDELNEHIGTLLNPALNVADSSETKDNNTLSADTVKEYLRASCAFSSSVLGLIQGPGASQKASDPWLFELFCNSAFQFKYPSSSSTLFSKVSNYAYALHFQLIFLYSMCANNVTKCGWQDCTYGKEMNNNANGSPLQSHICQGLKCKGDPSQCKHNGTGSGTNCKHTFHPTSNNNPTCGKATNSPLQAFLTDCINGLCRSHPTNSTSHLSTCSGALCHVPMGFQATHLRHKAANGARVYLVLKPICGNFSSPLRQLCEKLGCLTKRTPRTLGDIFGFTWHIKGQLANTFSSLQTAQWLKGLIQHTPFSNNLIQDHGEKLKALAGSGHTASHNDLTALHSSGCKEKDKTCGPYLSPLTLSDGATFGKAAPYASTYLSWMVYLTDDLQSQFQEMLDEFKNIDCSKTGCRKSATGGQKCDKAHSPGTHGTGSDACSCDSVVHCGGVLPVLYRYGFTFGSTGTLFREGGNSNKRTCANFNSQLQSVIAGNPLTKLLTSIDNFLFLFRYYFLSNLSAFWSIYIGLIVYTFFFLLDTLHLRSHLKLTSSHTLPPLALLTSSTPLPVTKLTYIEK</sequence>
<evidence type="ECO:0000313" key="2">
    <source>
        <dbReference type="EMBL" id="GIX61809.1"/>
    </source>
</evidence>
<organism evidence="2 3">
    <name type="scientific">Babesia caballi</name>
    <dbReference type="NCBI Taxonomy" id="5871"/>
    <lineage>
        <taxon>Eukaryota</taxon>
        <taxon>Sar</taxon>
        <taxon>Alveolata</taxon>
        <taxon>Apicomplexa</taxon>
        <taxon>Aconoidasida</taxon>
        <taxon>Piroplasmida</taxon>
        <taxon>Babesiidae</taxon>
        <taxon>Babesia</taxon>
    </lineage>
</organism>
<keyword evidence="1" id="KW-0812">Transmembrane</keyword>
<keyword evidence="1" id="KW-0472">Membrane</keyword>
<protein>
    <submittedName>
        <fullName evidence="2">Variant erythrocyte surface antigen-1 family protein</fullName>
    </submittedName>
</protein>
<dbReference type="Proteomes" id="UP001497744">
    <property type="component" value="Unassembled WGS sequence"/>
</dbReference>
<gene>
    <name evidence="2" type="ORF">BcabD6B2_12440</name>
</gene>
<feature type="transmembrane region" description="Helical" evidence="1">
    <location>
        <begin position="1000"/>
        <end position="1025"/>
    </location>
</feature>
<dbReference type="AlphaFoldDB" id="A0AAV4LPG4"/>
<reference evidence="2 3" key="1">
    <citation type="submission" date="2021-06" db="EMBL/GenBank/DDBJ databases">
        <title>Genome sequence of Babesia caballi.</title>
        <authorList>
            <person name="Yamagishi J."/>
            <person name="Kidaka T."/>
            <person name="Ochi A."/>
        </authorList>
    </citation>
    <scope>NUCLEOTIDE SEQUENCE [LARGE SCALE GENOMIC DNA]</scope>
    <source>
        <strain evidence="2">USDA-D6B2</strain>
    </source>
</reference>
<proteinExistence type="predicted"/>
<name>A0AAV4LPG4_BABCB</name>
<comment type="caution">
    <text evidence="2">The sequence shown here is derived from an EMBL/GenBank/DDBJ whole genome shotgun (WGS) entry which is preliminary data.</text>
</comment>
<dbReference type="InterPro" id="IPR024751">
    <property type="entry name" value="VESA1"/>
</dbReference>
<accession>A0AAV4LPG4</accession>